<organism evidence="2 3">
    <name type="scientific">Ruminococcus albus</name>
    <dbReference type="NCBI Taxonomy" id="1264"/>
    <lineage>
        <taxon>Bacteria</taxon>
        <taxon>Bacillati</taxon>
        <taxon>Bacillota</taxon>
        <taxon>Clostridia</taxon>
        <taxon>Eubacteriales</taxon>
        <taxon>Oscillospiraceae</taxon>
        <taxon>Ruminococcus</taxon>
    </lineage>
</organism>
<evidence type="ECO:0000313" key="3">
    <source>
        <dbReference type="Proteomes" id="UP000186015"/>
    </source>
</evidence>
<accession>A0A1H7JL83</accession>
<proteinExistence type="predicted"/>
<dbReference type="PROSITE" id="PS51186">
    <property type="entry name" value="GNAT"/>
    <property type="match status" value="1"/>
</dbReference>
<feature type="domain" description="N-acetyltransferase" evidence="1">
    <location>
        <begin position="41"/>
        <end position="187"/>
    </location>
</feature>
<dbReference type="EMBL" id="FOAT01000005">
    <property type="protein sequence ID" value="SEK75389.1"/>
    <property type="molecule type" value="Genomic_DNA"/>
</dbReference>
<sequence length="187" mass="21587">MAFLLTTMPTGSIIFTMTNKFTEKDLMEDIRLILAKPGDEKIIHALKYSSFLPLYERYKDDETSPAKEPIEKVITKLKSEDTDYYIINAGSKPVGGIRVVDDGIVDDRQVYRISPLFIIPEYQNKGIGQRVIKMIFDMYESADIWRLSTIKQEAGNRHLYEKCGFKLVGNEMPINDKMTIVFYEIIK</sequence>
<reference evidence="2 3" key="1">
    <citation type="submission" date="2016-10" db="EMBL/GenBank/DDBJ databases">
        <authorList>
            <person name="de Groot N.N."/>
        </authorList>
    </citation>
    <scope>NUCLEOTIDE SEQUENCE [LARGE SCALE GENOMIC DNA]</scope>
    <source>
        <strain evidence="2 3">KH2T6</strain>
    </source>
</reference>
<dbReference type="SUPFAM" id="SSF55729">
    <property type="entry name" value="Acyl-CoA N-acyltransferases (Nat)"/>
    <property type="match status" value="1"/>
</dbReference>
<dbReference type="Proteomes" id="UP000186015">
    <property type="component" value="Unassembled WGS sequence"/>
</dbReference>
<dbReference type="CDD" id="cd04301">
    <property type="entry name" value="NAT_SF"/>
    <property type="match status" value="1"/>
</dbReference>
<evidence type="ECO:0000259" key="1">
    <source>
        <dbReference type="PROSITE" id="PS51186"/>
    </source>
</evidence>
<keyword evidence="2" id="KW-0808">Transferase</keyword>
<name>A0A1H7JL83_RUMAL</name>
<protein>
    <submittedName>
        <fullName evidence="2">Protein N-acetyltransferase, RimJ/RimL family</fullName>
    </submittedName>
</protein>
<dbReference type="AlphaFoldDB" id="A0A1H7JL83"/>
<evidence type="ECO:0000313" key="2">
    <source>
        <dbReference type="EMBL" id="SEK75389.1"/>
    </source>
</evidence>
<gene>
    <name evidence="2" type="ORF">SAMN05216469_105116</name>
</gene>
<dbReference type="Pfam" id="PF00583">
    <property type="entry name" value="Acetyltransf_1"/>
    <property type="match status" value="1"/>
</dbReference>
<dbReference type="InterPro" id="IPR000182">
    <property type="entry name" value="GNAT_dom"/>
</dbReference>
<dbReference type="Gene3D" id="3.40.630.30">
    <property type="match status" value="1"/>
</dbReference>
<dbReference type="GO" id="GO:0016747">
    <property type="term" value="F:acyltransferase activity, transferring groups other than amino-acyl groups"/>
    <property type="evidence" value="ECO:0007669"/>
    <property type="project" value="InterPro"/>
</dbReference>
<dbReference type="InterPro" id="IPR016181">
    <property type="entry name" value="Acyl_CoA_acyltransferase"/>
</dbReference>